<keyword evidence="5 9" id="KW-0175">Coiled coil</keyword>
<dbReference type="GO" id="GO:0042073">
    <property type="term" value="P:intraciliary transport"/>
    <property type="evidence" value="ECO:0007669"/>
    <property type="project" value="TreeGrafter"/>
</dbReference>
<feature type="compositionally biased region" description="Low complexity" evidence="10">
    <location>
        <begin position="466"/>
        <end position="479"/>
    </location>
</feature>
<feature type="domain" description="TRAF3-interacting protein 1 N-terminal" evidence="11">
    <location>
        <begin position="262"/>
        <end position="371"/>
    </location>
</feature>
<keyword evidence="4" id="KW-0970">Cilium biogenesis/degradation</keyword>
<dbReference type="InterPro" id="IPR041476">
    <property type="entry name" value="TRAF3IP1_C"/>
</dbReference>
<dbReference type="Pfam" id="PF10243">
    <property type="entry name" value="MIP-T3"/>
    <property type="match status" value="2"/>
</dbReference>
<evidence type="ECO:0000256" key="6">
    <source>
        <dbReference type="ARBA" id="ARBA00023212"/>
    </source>
</evidence>
<feature type="compositionally biased region" description="Low complexity" evidence="10">
    <location>
        <begin position="489"/>
        <end position="500"/>
    </location>
</feature>
<keyword evidence="3" id="KW-0963">Cytoplasm</keyword>
<dbReference type="GO" id="GO:0036064">
    <property type="term" value="C:ciliary basal body"/>
    <property type="evidence" value="ECO:0007669"/>
    <property type="project" value="TreeGrafter"/>
</dbReference>
<comment type="subcellular location">
    <subcellularLocation>
        <location evidence="2">Cytoplasm</location>
        <location evidence="2">Cytoskeleton</location>
        <location evidence="2">Cilium axoneme</location>
    </subcellularLocation>
    <subcellularLocation>
        <location evidence="1">Cytoplasm</location>
        <location evidence="1">Cytoskeleton</location>
        <location evidence="1">Cilium basal body</location>
    </subcellularLocation>
</comment>
<feature type="coiled-coil region" evidence="9">
    <location>
        <begin position="688"/>
        <end position="715"/>
    </location>
</feature>
<accession>A0A7S3ZCY3</accession>
<feature type="compositionally biased region" description="Basic and acidic residues" evidence="10">
    <location>
        <begin position="440"/>
        <end position="450"/>
    </location>
</feature>
<dbReference type="GO" id="GO:0070507">
    <property type="term" value="P:regulation of microtubule cytoskeleton organization"/>
    <property type="evidence" value="ECO:0007669"/>
    <property type="project" value="TreeGrafter"/>
</dbReference>
<name>A0A7S3ZCY3_9EUKA</name>
<feature type="domain" description="TRAF3-interacting protein 1 N-terminal" evidence="11">
    <location>
        <begin position="13"/>
        <end position="125"/>
    </location>
</feature>
<dbReference type="GO" id="GO:0030992">
    <property type="term" value="C:intraciliary transport particle B"/>
    <property type="evidence" value="ECO:0007669"/>
    <property type="project" value="TreeGrafter"/>
</dbReference>
<evidence type="ECO:0000256" key="3">
    <source>
        <dbReference type="ARBA" id="ARBA00022490"/>
    </source>
</evidence>
<reference evidence="13" key="1">
    <citation type="submission" date="2021-01" db="EMBL/GenBank/DDBJ databases">
        <authorList>
            <person name="Corre E."/>
            <person name="Pelletier E."/>
            <person name="Niang G."/>
            <person name="Scheremetjew M."/>
            <person name="Finn R."/>
            <person name="Kale V."/>
            <person name="Holt S."/>
            <person name="Cochrane G."/>
            <person name="Meng A."/>
            <person name="Brown T."/>
            <person name="Cohen L."/>
        </authorList>
    </citation>
    <scope>NUCLEOTIDE SEQUENCE</scope>
    <source>
        <strain evidence="13">CCCM811</strain>
    </source>
</reference>
<feature type="compositionally biased region" description="Basic and acidic residues" evidence="10">
    <location>
        <begin position="418"/>
        <end position="428"/>
    </location>
</feature>
<evidence type="ECO:0000259" key="11">
    <source>
        <dbReference type="Pfam" id="PF10243"/>
    </source>
</evidence>
<comment type="similarity">
    <text evidence="8">Belongs to the TRAF3IP1 family.</text>
</comment>
<feature type="compositionally biased region" description="Basic and acidic residues" evidence="10">
    <location>
        <begin position="508"/>
        <end position="518"/>
    </location>
</feature>
<evidence type="ECO:0000259" key="12">
    <source>
        <dbReference type="Pfam" id="PF17749"/>
    </source>
</evidence>
<evidence type="ECO:0000256" key="7">
    <source>
        <dbReference type="ARBA" id="ARBA00023273"/>
    </source>
</evidence>
<dbReference type="Gene3D" id="1.10.418.50">
    <property type="entry name" value="Microtubule-binding protein MIP-T3"/>
    <property type="match status" value="2"/>
</dbReference>
<dbReference type="PANTHER" id="PTHR31363">
    <property type="entry name" value="TRAF3-INTERACTING PROTEIN 1"/>
    <property type="match status" value="1"/>
</dbReference>
<evidence type="ECO:0000256" key="1">
    <source>
        <dbReference type="ARBA" id="ARBA00004120"/>
    </source>
</evidence>
<evidence type="ECO:0000256" key="8">
    <source>
        <dbReference type="ARBA" id="ARBA00043971"/>
    </source>
</evidence>
<protein>
    <recommendedName>
        <fullName evidence="14">TRAF3-interacting protein 1 N-terminal domain-containing protein</fullName>
    </recommendedName>
</protein>
<gene>
    <name evidence="13" type="ORF">LGLO00237_LOCUS31313</name>
</gene>
<feature type="compositionally biased region" description="Basic and acidic residues" evidence="10">
    <location>
        <begin position="204"/>
        <end position="218"/>
    </location>
</feature>
<sequence length="726" mass="79480">MAEIKFSEVKWIRVSQEKLSKFFTKPKLAEKLLRKPPVRYVRDILNSILRASGFPQGVFTDLVIKAKPADIKAWTRDQKVGFLYRLHKAVEIAVGRTIEFSAEKASQGAEPENTNAVLQGLADGASLLKDGQISMDKIISECQGMGWGGPAEDPSKAEAMAAEAAAKAAAVKKAKVDAEAKARAENAAAAAKAKAEAAKNAKREAALRAKAEREKAEQEAAAMAAKDSQKSSRKSSRSSARSGDAGLRVEVPESLPAAVALSRELLSPLIKRPSLNDKFLSRPPVRYIHDVLINIVKETGLFIGLFSDEELDPKEFKGADKRKKSMVIKKLLRCASAAVGQNLPIKLKDIFQGIEADKTNMLFHAIAKAAVANVASDVIKARLQGRAPSPASRSKDPSPATRRPPRKASQGSDAPAKAQEKDKDEVEKNALNLAGAAGGDSERTKGDKPSMPRLNIHNIASKPPEEATAAYHAVANAAAEEQDKELRSARPTTRPMTARRAPPKLRSHLVEEKKKAIADNDAESMGLITEDNMGEDMDEDEEEEDGVMEGINGLPTEGPDANEKHGKLVSDILKFQGKFERKGGVEKKEAVEEGEGQGIRFGRLRKKKGGSNKGFYSEEQILFLREKIQQLCQSATPLGKCIEYVCEDMESMNKELHKWKRAYETETQIAQKTGKEQDEALAPLYEKLKSLDNDIRNEQDKCTKLQAQIRRNEKTIEAHLRAQSGM</sequence>
<keyword evidence="7" id="KW-0966">Cell projection</keyword>
<evidence type="ECO:0000256" key="9">
    <source>
        <dbReference type="SAM" id="Coils"/>
    </source>
</evidence>
<evidence type="ECO:0000256" key="10">
    <source>
        <dbReference type="SAM" id="MobiDB-lite"/>
    </source>
</evidence>
<evidence type="ECO:0000256" key="2">
    <source>
        <dbReference type="ARBA" id="ARBA00004430"/>
    </source>
</evidence>
<dbReference type="EMBL" id="HBIV01044632">
    <property type="protein sequence ID" value="CAE0679528.1"/>
    <property type="molecule type" value="Transcribed_RNA"/>
</dbReference>
<evidence type="ECO:0000256" key="5">
    <source>
        <dbReference type="ARBA" id="ARBA00023054"/>
    </source>
</evidence>
<evidence type="ECO:0000313" key="13">
    <source>
        <dbReference type="EMBL" id="CAE0679528.1"/>
    </source>
</evidence>
<feature type="compositionally biased region" description="Acidic residues" evidence="10">
    <location>
        <begin position="532"/>
        <end position="547"/>
    </location>
</feature>
<organism evidence="13">
    <name type="scientific">Lotharella globosa</name>
    <dbReference type="NCBI Taxonomy" id="91324"/>
    <lineage>
        <taxon>Eukaryota</taxon>
        <taxon>Sar</taxon>
        <taxon>Rhizaria</taxon>
        <taxon>Cercozoa</taxon>
        <taxon>Chlorarachniophyceae</taxon>
        <taxon>Lotharella</taxon>
    </lineage>
</organism>
<dbReference type="InterPro" id="IPR040468">
    <property type="entry name" value="TRAF3IP1_N"/>
</dbReference>
<dbReference type="GO" id="GO:0005930">
    <property type="term" value="C:axoneme"/>
    <property type="evidence" value="ECO:0007669"/>
    <property type="project" value="UniProtKB-SubCell"/>
</dbReference>
<dbReference type="GO" id="GO:0060271">
    <property type="term" value="P:cilium assembly"/>
    <property type="evidence" value="ECO:0007669"/>
    <property type="project" value="TreeGrafter"/>
</dbReference>
<keyword evidence="6" id="KW-0206">Cytoskeleton</keyword>
<dbReference type="GO" id="GO:0008017">
    <property type="term" value="F:microtubule binding"/>
    <property type="evidence" value="ECO:0007669"/>
    <property type="project" value="InterPro"/>
</dbReference>
<feature type="domain" description="TRAF3-interacting protein 1 C-terminal" evidence="12">
    <location>
        <begin position="562"/>
        <end position="720"/>
    </location>
</feature>
<dbReference type="InterPro" id="IPR018799">
    <property type="entry name" value="TRAF3IP1"/>
</dbReference>
<proteinExistence type="inferred from homology"/>
<dbReference type="InterPro" id="IPR042576">
    <property type="entry name" value="TRAF3IP1_N_sf"/>
</dbReference>
<dbReference type="PANTHER" id="PTHR31363:SF0">
    <property type="entry name" value="TRAF3-INTERACTING PROTEIN 1"/>
    <property type="match status" value="1"/>
</dbReference>
<feature type="region of interest" description="Disordered" evidence="10">
    <location>
        <begin position="383"/>
        <end position="563"/>
    </location>
</feature>
<dbReference type="Pfam" id="PF17749">
    <property type="entry name" value="MIP-T3_C"/>
    <property type="match status" value="1"/>
</dbReference>
<evidence type="ECO:0008006" key="14">
    <source>
        <dbReference type="Google" id="ProtNLM"/>
    </source>
</evidence>
<feature type="region of interest" description="Disordered" evidence="10">
    <location>
        <begin position="204"/>
        <end position="247"/>
    </location>
</feature>
<dbReference type="AlphaFoldDB" id="A0A7S3ZCY3"/>
<evidence type="ECO:0000256" key="4">
    <source>
        <dbReference type="ARBA" id="ARBA00022794"/>
    </source>
</evidence>